<dbReference type="SUPFAM" id="SSF46689">
    <property type="entry name" value="Homeodomain-like"/>
    <property type="match status" value="1"/>
</dbReference>
<dbReference type="PROSITE" id="PS01124">
    <property type="entry name" value="HTH_ARAC_FAMILY_2"/>
    <property type="match status" value="1"/>
</dbReference>
<comment type="caution">
    <text evidence="6">The sequence shown here is derived from an EMBL/GenBank/DDBJ whole genome shotgun (WGS) entry which is preliminary data.</text>
</comment>
<dbReference type="RefSeq" id="WP_262431893.1">
    <property type="nucleotide sequence ID" value="NZ_JACRTE010000005.1"/>
</dbReference>
<evidence type="ECO:0000313" key="6">
    <source>
        <dbReference type="EMBL" id="MBC8596416.1"/>
    </source>
</evidence>
<organism evidence="6 7">
    <name type="scientific">Qingrenia yutianensis</name>
    <dbReference type="NCBI Taxonomy" id="2763676"/>
    <lineage>
        <taxon>Bacteria</taxon>
        <taxon>Bacillati</taxon>
        <taxon>Bacillota</taxon>
        <taxon>Clostridia</taxon>
        <taxon>Eubacteriales</taxon>
        <taxon>Oscillospiraceae</taxon>
        <taxon>Qingrenia</taxon>
    </lineage>
</organism>
<dbReference type="InterPro" id="IPR009057">
    <property type="entry name" value="Homeodomain-like_sf"/>
</dbReference>
<dbReference type="PROSITE" id="PS00041">
    <property type="entry name" value="HTH_ARAC_FAMILY_1"/>
    <property type="match status" value="1"/>
</dbReference>
<dbReference type="Proteomes" id="UP000647416">
    <property type="component" value="Unassembled WGS sequence"/>
</dbReference>
<evidence type="ECO:0000256" key="3">
    <source>
        <dbReference type="ARBA" id="ARBA00023163"/>
    </source>
</evidence>
<dbReference type="InterPro" id="IPR018060">
    <property type="entry name" value="HTH_AraC"/>
</dbReference>
<proteinExistence type="predicted"/>
<dbReference type="Gene3D" id="3.30.450.20">
    <property type="entry name" value="PAS domain"/>
    <property type="match status" value="1"/>
</dbReference>
<evidence type="ECO:0000313" key="7">
    <source>
        <dbReference type="Proteomes" id="UP000647416"/>
    </source>
</evidence>
<gene>
    <name evidence="6" type="ORF">H8706_05995</name>
</gene>
<dbReference type="Pfam" id="PF12833">
    <property type="entry name" value="HTH_18"/>
    <property type="match status" value="1"/>
</dbReference>
<keyword evidence="3" id="KW-0804">Transcription</keyword>
<keyword evidence="2" id="KW-0238">DNA-binding</keyword>
<reference evidence="6" key="1">
    <citation type="submission" date="2020-08" db="EMBL/GenBank/DDBJ databases">
        <title>Genome public.</title>
        <authorList>
            <person name="Liu C."/>
            <person name="Sun Q."/>
        </authorList>
    </citation>
    <scope>NUCLEOTIDE SEQUENCE</scope>
    <source>
        <strain evidence="6">NSJ-50</strain>
    </source>
</reference>
<keyword evidence="4" id="KW-0472">Membrane</keyword>
<dbReference type="PANTHER" id="PTHR43280">
    <property type="entry name" value="ARAC-FAMILY TRANSCRIPTIONAL REGULATOR"/>
    <property type="match status" value="1"/>
</dbReference>
<dbReference type="AlphaFoldDB" id="A0A926ISV1"/>
<sequence length="649" mass="74553">MKSKFYRQNKLFVKFFVSYLILLCFSLTIFAAAYFSFEKDKKEYFYQYNISMLEQSKHIIENYITEVELIADNFESNPVIADLCEGRRSIDEFKGSNYIELNRILYEIRSRARVADNVYLYITKDETVLSSSEVMSAKTFYNSNPQYKKTEYSDFVSSYLNVYDYKKFSGTGMTDSLSGAYITYSQSFPRNDYKRSDFKLLIRIDGEKISKVLNPISGGNGALTLILDKNGEVIYKNSSEMKSDPKKLVKYLSQSSDIIELSNTNEMLTYTKSTGENGWIYIVALSKDVFLSEITKLKHLVLLFSLGYLIIGVFIAQMLLKKNYQPIKHVIDKLSRNGAFENDCRDEMDFIHSVVEDLTIKNKKMDAVISRQSEQMKSAALGDILTNSANSAAIDEMFKKYNLPFIYENYAVVVVNVSDIKSYSDDEKSVIYYAINNMADELFNTLYLYEKIIDASGNIVFMVNVEDENEEAFIEDVKFVCTLLSDIMTKEFSVRVGISISSLKKGIESLANSYNEAITALSASCENITDYRDIQSNRALKMISDIEKYIDAHYMNNNLSNTVIADEFNITGQYLSVLFKKHKGENLQNYIARVRVDYAKELLKNDKYTVFQVANMVGYSNDIGFIRVFKKLEGITPGKYRQMNTNKEN</sequence>
<dbReference type="EMBL" id="JACRTE010000005">
    <property type="protein sequence ID" value="MBC8596416.1"/>
    <property type="molecule type" value="Genomic_DNA"/>
</dbReference>
<name>A0A926ISV1_9FIRM</name>
<keyword evidence="7" id="KW-1185">Reference proteome</keyword>
<evidence type="ECO:0000256" key="1">
    <source>
        <dbReference type="ARBA" id="ARBA00023015"/>
    </source>
</evidence>
<dbReference type="SMART" id="SM00342">
    <property type="entry name" value="HTH_ARAC"/>
    <property type="match status" value="1"/>
</dbReference>
<feature type="transmembrane region" description="Helical" evidence="4">
    <location>
        <begin position="300"/>
        <end position="320"/>
    </location>
</feature>
<protein>
    <submittedName>
        <fullName evidence="6">AraC family transcriptional regulator</fullName>
    </submittedName>
</protein>
<evidence type="ECO:0000256" key="2">
    <source>
        <dbReference type="ARBA" id="ARBA00023125"/>
    </source>
</evidence>
<evidence type="ECO:0000256" key="4">
    <source>
        <dbReference type="SAM" id="Phobius"/>
    </source>
</evidence>
<evidence type="ECO:0000259" key="5">
    <source>
        <dbReference type="PROSITE" id="PS01124"/>
    </source>
</evidence>
<dbReference type="GO" id="GO:0003700">
    <property type="term" value="F:DNA-binding transcription factor activity"/>
    <property type="evidence" value="ECO:0007669"/>
    <property type="project" value="InterPro"/>
</dbReference>
<accession>A0A926ISV1</accession>
<dbReference type="GO" id="GO:0043565">
    <property type="term" value="F:sequence-specific DNA binding"/>
    <property type="evidence" value="ECO:0007669"/>
    <property type="project" value="InterPro"/>
</dbReference>
<dbReference type="InterPro" id="IPR018062">
    <property type="entry name" value="HTH_AraC-typ_CS"/>
</dbReference>
<feature type="transmembrane region" description="Helical" evidence="4">
    <location>
        <begin position="12"/>
        <end position="37"/>
    </location>
</feature>
<keyword evidence="4" id="KW-0812">Transmembrane</keyword>
<keyword evidence="4" id="KW-1133">Transmembrane helix</keyword>
<keyword evidence="1" id="KW-0805">Transcription regulation</keyword>
<dbReference type="PANTHER" id="PTHR43280:SF34">
    <property type="entry name" value="ARAC-FAMILY TRANSCRIPTIONAL REGULATOR"/>
    <property type="match status" value="1"/>
</dbReference>
<dbReference type="Gene3D" id="1.10.10.60">
    <property type="entry name" value="Homeodomain-like"/>
    <property type="match status" value="2"/>
</dbReference>
<feature type="domain" description="HTH araC/xylS-type" evidence="5">
    <location>
        <begin position="544"/>
        <end position="643"/>
    </location>
</feature>